<evidence type="ECO:0000256" key="1">
    <source>
        <dbReference type="ARBA" id="ARBA00010465"/>
    </source>
</evidence>
<evidence type="ECO:0000313" key="7">
    <source>
        <dbReference type="Proteomes" id="UP000053411"/>
    </source>
</evidence>
<dbReference type="GO" id="GO:0000812">
    <property type="term" value="C:Swr1 complex"/>
    <property type="evidence" value="ECO:0007669"/>
    <property type="project" value="TreeGrafter"/>
</dbReference>
<name>A0A0D2HJV1_9EURO</name>
<evidence type="ECO:0000256" key="2">
    <source>
        <dbReference type="ARBA" id="ARBA00019138"/>
    </source>
</evidence>
<keyword evidence="3" id="KW-0175">Coiled coil</keyword>
<dbReference type="OrthoDB" id="445677at2759"/>
<dbReference type="STRING" id="1442371.A0A0D2HJV1"/>
<evidence type="ECO:0000259" key="5">
    <source>
        <dbReference type="Pfam" id="PF07572"/>
    </source>
</evidence>
<dbReference type="GeneID" id="27708065"/>
<dbReference type="Proteomes" id="UP000053411">
    <property type="component" value="Unassembled WGS sequence"/>
</dbReference>
<proteinExistence type="inferred from homology"/>
<dbReference type="VEuPathDB" id="FungiDB:Z520_02319"/>
<dbReference type="InterPro" id="IPR011421">
    <property type="entry name" value="BCNT-C"/>
</dbReference>
<protein>
    <recommendedName>
        <fullName evidence="2">SWR1-complex protein 5</fullName>
    </recommendedName>
</protein>
<dbReference type="InterPro" id="IPR027124">
    <property type="entry name" value="Swc5/CFDP1/2"/>
</dbReference>
<dbReference type="Pfam" id="PF07572">
    <property type="entry name" value="BCNT"/>
    <property type="match status" value="1"/>
</dbReference>
<feature type="compositionally biased region" description="Basic and acidic residues" evidence="4">
    <location>
        <begin position="1"/>
        <end position="10"/>
    </location>
</feature>
<dbReference type="PANTHER" id="PTHR48407">
    <property type="entry name" value="CRANIOFACIAL DEVELOPMENT PROTEIN 1"/>
    <property type="match status" value="1"/>
</dbReference>
<feature type="compositionally biased region" description="Polar residues" evidence="4">
    <location>
        <begin position="159"/>
        <end position="169"/>
    </location>
</feature>
<feature type="domain" description="BCNT-C" evidence="5">
    <location>
        <begin position="273"/>
        <end position="338"/>
    </location>
</feature>
<evidence type="ECO:0000313" key="6">
    <source>
        <dbReference type="EMBL" id="KIY02181.1"/>
    </source>
</evidence>
<sequence length="341" mass="38512">MADPQEHDMNMEDGYDEEADSDFEVDGSGPEGLTSSDEDDERDADDAPRRPRKRQKSDNPQAQGDFITELDSGDEATVREQKKARRKGKKDEHEVPEQSGDDSEGWRARTRGMRTREKEERRRNKLASSKGSTIDVNRIWEEMNRPGPLPPPRVEGSAVDQTVQPNRTAMPSDAASESKDTDKENVPVVDGEETIMIKRTYKFAGEVHVEEKRVLKSSAEARLWLSQQDSSKAGSPAGDGKVMNRPLRKISRFDPNFHNSDAFKGAWTSRTAQEAQFKGPKLNVVEKSKMDWAEHVDTEGLQEELDTHAKAKEGYLTRMDFLQQVAERQEAEARVARVKGR</sequence>
<reference evidence="6 7" key="1">
    <citation type="submission" date="2015-01" db="EMBL/GenBank/DDBJ databases">
        <title>The Genome Sequence of Fonsecaea multimorphosa CBS 102226.</title>
        <authorList>
            <consortium name="The Broad Institute Genomics Platform"/>
            <person name="Cuomo C."/>
            <person name="de Hoog S."/>
            <person name="Gorbushina A."/>
            <person name="Stielow B."/>
            <person name="Teixiera M."/>
            <person name="Abouelleil A."/>
            <person name="Chapman S.B."/>
            <person name="Priest M."/>
            <person name="Young S.K."/>
            <person name="Wortman J."/>
            <person name="Nusbaum C."/>
            <person name="Birren B."/>
        </authorList>
    </citation>
    <scope>NUCLEOTIDE SEQUENCE [LARGE SCALE GENOMIC DNA]</scope>
    <source>
        <strain evidence="6 7">CBS 102226</strain>
    </source>
</reference>
<dbReference type="RefSeq" id="XP_016636303.1">
    <property type="nucleotide sequence ID" value="XM_016772833.1"/>
</dbReference>
<feature type="compositionally biased region" description="Polar residues" evidence="4">
    <location>
        <begin position="126"/>
        <end position="135"/>
    </location>
</feature>
<evidence type="ECO:0000256" key="3">
    <source>
        <dbReference type="SAM" id="Coils"/>
    </source>
</evidence>
<accession>A0A0D2HJV1</accession>
<gene>
    <name evidence="6" type="ORF">Z520_02319</name>
</gene>
<feature type="coiled-coil region" evidence="3">
    <location>
        <begin position="312"/>
        <end position="339"/>
    </location>
</feature>
<comment type="similarity">
    <text evidence="1">Belongs to the SWC5 family.</text>
</comment>
<evidence type="ECO:0000256" key="4">
    <source>
        <dbReference type="SAM" id="MobiDB-lite"/>
    </source>
</evidence>
<feature type="compositionally biased region" description="Acidic residues" evidence="4">
    <location>
        <begin position="11"/>
        <end position="25"/>
    </location>
</feature>
<dbReference type="PANTHER" id="PTHR48407:SF1">
    <property type="entry name" value="CRANIOFACIAL DEVELOPMENT PROTEIN 1"/>
    <property type="match status" value="1"/>
</dbReference>
<feature type="compositionally biased region" description="Basic and acidic residues" evidence="4">
    <location>
        <begin position="176"/>
        <end position="185"/>
    </location>
</feature>
<organism evidence="6 7">
    <name type="scientific">Fonsecaea multimorphosa CBS 102226</name>
    <dbReference type="NCBI Taxonomy" id="1442371"/>
    <lineage>
        <taxon>Eukaryota</taxon>
        <taxon>Fungi</taxon>
        <taxon>Dikarya</taxon>
        <taxon>Ascomycota</taxon>
        <taxon>Pezizomycotina</taxon>
        <taxon>Eurotiomycetes</taxon>
        <taxon>Chaetothyriomycetidae</taxon>
        <taxon>Chaetothyriales</taxon>
        <taxon>Herpotrichiellaceae</taxon>
        <taxon>Fonsecaea</taxon>
    </lineage>
</organism>
<feature type="region of interest" description="Disordered" evidence="4">
    <location>
        <begin position="226"/>
        <end position="245"/>
    </location>
</feature>
<keyword evidence="7" id="KW-1185">Reference proteome</keyword>
<dbReference type="EMBL" id="KN848064">
    <property type="protein sequence ID" value="KIY02181.1"/>
    <property type="molecule type" value="Genomic_DNA"/>
</dbReference>
<feature type="region of interest" description="Disordered" evidence="4">
    <location>
        <begin position="1"/>
        <end position="190"/>
    </location>
</feature>
<dbReference type="AlphaFoldDB" id="A0A0D2HJV1"/>